<dbReference type="EMBL" id="VSSQ01032681">
    <property type="protein sequence ID" value="MPM84025.1"/>
    <property type="molecule type" value="Genomic_DNA"/>
</dbReference>
<protein>
    <submittedName>
        <fullName evidence="1">Uncharacterized protein</fullName>
    </submittedName>
</protein>
<evidence type="ECO:0000313" key="1">
    <source>
        <dbReference type="EMBL" id="MPM84025.1"/>
    </source>
</evidence>
<reference evidence="1" key="1">
    <citation type="submission" date="2019-08" db="EMBL/GenBank/DDBJ databases">
        <authorList>
            <person name="Kucharzyk K."/>
            <person name="Murdoch R.W."/>
            <person name="Higgins S."/>
            <person name="Loffler F."/>
        </authorList>
    </citation>
    <scope>NUCLEOTIDE SEQUENCE</scope>
</reference>
<name>A0A645D493_9ZZZZ</name>
<sequence>MDNSILKIQNEILSRKNICHELIIRKKSATIELNNVTLKNAVKKEQEEYYSNLLKALNVTITNESSRLQKNYDKEILGSKELKDFFQVSDKTIQEKLYHDPTFPSIFITSKRKGITPLRLVVYTLANT</sequence>
<dbReference type="AlphaFoldDB" id="A0A645D493"/>
<comment type="caution">
    <text evidence="1">The sequence shown here is derived from an EMBL/GenBank/DDBJ whole genome shotgun (WGS) entry which is preliminary data.</text>
</comment>
<proteinExistence type="predicted"/>
<organism evidence="1">
    <name type="scientific">bioreactor metagenome</name>
    <dbReference type="NCBI Taxonomy" id="1076179"/>
    <lineage>
        <taxon>unclassified sequences</taxon>
        <taxon>metagenomes</taxon>
        <taxon>ecological metagenomes</taxon>
    </lineage>
</organism>
<gene>
    <name evidence="1" type="ORF">SDC9_131095</name>
</gene>
<accession>A0A645D493</accession>